<feature type="transmembrane region" description="Helical" evidence="1">
    <location>
        <begin position="87"/>
        <end position="106"/>
    </location>
</feature>
<dbReference type="GO" id="GO:0045046">
    <property type="term" value="P:protein import into peroxisome membrane"/>
    <property type="evidence" value="ECO:0007669"/>
    <property type="project" value="TreeGrafter"/>
</dbReference>
<accession>A0A7S0HUE1</accession>
<evidence type="ECO:0000313" key="2">
    <source>
        <dbReference type="EMBL" id="CAD8497078.1"/>
    </source>
</evidence>
<dbReference type="GO" id="GO:0030674">
    <property type="term" value="F:protein-macromolecule adaptor activity"/>
    <property type="evidence" value="ECO:0007669"/>
    <property type="project" value="TreeGrafter"/>
</dbReference>
<gene>
    <name evidence="2" type="ORF">HPHI1048_LOCUS17494</name>
</gene>
<keyword evidence="1" id="KW-1133">Transmembrane helix</keyword>
<proteinExistence type="predicted"/>
<dbReference type="InterPro" id="IPR006966">
    <property type="entry name" value="Peroxin-3"/>
</dbReference>
<dbReference type="GO" id="GO:0005778">
    <property type="term" value="C:peroxisomal membrane"/>
    <property type="evidence" value="ECO:0007669"/>
    <property type="project" value="InterPro"/>
</dbReference>
<dbReference type="PANTHER" id="PTHR28080">
    <property type="entry name" value="PEROXISOMAL BIOGENESIS FACTOR 3"/>
    <property type="match status" value="1"/>
</dbReference>
<name>A0A7S0HUE1_9CRYP</name>
<dbReference type="AlphaFoldDB" id="A0A7S0HUE1"/>
<dbReference type="PANTHER" id="PTHR28080:SF1">
    <property type="entry name" value="PEROXISOMAL BIOGENESIS FACTOR 3"/>
    <property type="match status" value="1"/>
</dbReference>
<keyword evidence="1" id="KW-0812">Transmembrane</keyword>
<organism evidence="2">
    <name type="scientific">Hanusia phi</name>
    <dbReference type="NCBI Taxonomy" id="3032"/>
    <lineage>
        <taxon>Eukaryota</taxon>
        <taxon>Cryptophyceae</taxon>
        <taxon>Pyrenomonadales</taxon>
        <taxon>Geminigeraceae</taxon>
        <taxon>Hanusia</taxon>
    </lineage>
</organism>
<keyword evidence="1" id="KW-0472">Membrane</keyword>
<sequence length="339" mass="38715">MRQFPVRRMIVLASKMKERISDEVENTLANGDGKRLLMAALKEIKKEISMLIDVQAKQNVVREVGRGDVQARLTAYRDLAISSITRTLSALYITAILQILIHTQVFQLLRLKRMGKAPHELVQRKYLSMMKFFAIACGQVNFLQSVVDRVERSVTRCYDGVNHGDMYDDKKVEGMLQGLRRDLEQDENDWIVMLLQDLLSSYVAESFKPDEAANSAEEVMMGLRMESELRKQLESLAGDLEEILESDIFAETLMFVEEKCFEAFGNQLKERLFNNGTDLGSEPRQSQSIPFLKIVPSISNMFADVLNSQLDVQLQYADIALQNQMCKEYFEAIYHAGST</sequence>
<evidence type="ECO:0000256" key="1">
    <source>
        <dbReference type="SAM" id="Phobius"/>
    </source>
</evidence>
<dbReference type="EMBL" id="HBEO01026008">
    <property type="protein sequence ID" value="CAD8497078.1"/>
    <property type="molecule type" value="Transcribed_RNA"/>
</dbReference>
<reference evidence="2" key="1">
    <citation type="submission" date="2021-01" db="EMBL/GenBank/DDBJ databases">
        <authorList>
            <person name="Corre E."/>
            <person name="Pelletier E."/>
            <person name="Niang G."/>
            <person name="Scheremetjew M."/>
            <person name="Finn R."/>
            <person name="Kale V."/>
            <person name="Holt S."/>
            <person name="Cochrane G."/>
            <person name="Meng A."/>
            <person name="Brown T."/>
            <person name="Cohen L."/>
        </authorList>
    </citation>
    <scope>NUCLEOTIDE SEQUENCE</scope>
    <source>
        <strain evidence="2">CCMP325</strain>
    </source>
</reference>
<protein>
    <submittedName>
        <fullName evidence="2">Uncharacterized protein</fullName>
    </submittedName>
</protein>